<dbReference type="InterPro" id="IPR023674">
    <property type="entry name" value="Ribosomal_uL1-like"/>
</dbReference>
<dbReference type="InterPro" id="IPR028364">
    <property type="entry name" value="Ribosomal_uL1/biogenesis"/>
</dbReference>
<dbReference type="Gene3D" id="3.30.190.20">
    <property type="match status" value="1"/>
</dbReference>
<dbReference type="CDD" id="cd00403">
    <property type="entry name" value="Ribosomal_L1"/>
    <property type="match status" value="1"/>
</dbReference>
<organism evidence="4">
    <name type="scientific">Helicotheca tamesis</name>
    <dbReference type="NCBI Taxonomy" id="374047"/>
    <lineage>
        <taxon>Eukaryota</taxon>
        <taxon>Sar</taxon>
        <taxon>Stramenopiles</taxon>
        <taxon>Ochrophyta</taxon>
        <taxon>Bacillariophyta</taxon>
        <taxon>Mediophyceae</taxon>
        <taxon>Lithodesmiophycidae</taxon>
        <taxon>Lithodesmiales</taxon>
        <taxon>Lithodesmiaceae</taxon>
        <taxon>Helicotheca</taxon>
    </lineage>
</organism>
<keyword evidence="2" id="KW-0689">Ribosomal protein</keyword>
<keyword evidence="3" id="KW-0687">Ribonucleoprotein</keyword>
<reference evidence="4" key="1">
    <citation type="submission" date="2021-01" db="EMBL/GenBank/DDBJ databases">
        <authorList>
            <person name="Corre E."/>
            <person name="Pelletier E."/>
            <person name="Niang G."/>
            <person name="Scheremetjew M."/>
            <person name="Finn R."/>
            <person name="Kale V."/>
            <person name="Holt S."/>
            <person name="Cochrane G."/>
            <person name="Meng A."/>
            <person name="Brown T."/>
            <person name="Cohen L."/>
        </authorList>
    </citation>
    <scope>NUCLEOTIDE SEQUENCE</scope>
    <source>
        <strain evidence="4">CCMP826</strain>
    </source>
</reference>
<dbReference type="FunFam" id="3.40.50.790:FF:000001">
    <property type="entry name" value="50S ribosomal protein L1"/>
    <property type="match status" value="1"/>
</dbReference>
<dbReference type="PANTHER" id="PTHR36427">
    <property type="entry name" value="54S RIBOSOMAL PROTEIN L1, MITOCHONDRIAL"/>
    <property type="match status" value="1"/>
</dbReference>
<dbReference type="AlphaFoldDB" id="A0A7S2HL48"/>
<evidence type="ECO:0008006" key="5">
    <source>
        <dbReference type="Google" id="ProtNLM"/>
    </source>
</evidence>
<dbReference type="Pfam" id="PF00687">
    <property type="entry name" value="Ribosomal_L1"/>
    <property type="match status" value="1"/>
</dbReference>
<dbReference type="PANTHER" id="PTHR36427:SF3">
    <property type="entry name" value="LARGE RIBOSOMAL SUBUNIT PROTEIN UL1M"/>
    <property type="match status" value="1"/>
</dbReference>
<dbReference type="EMBL" id="HBGV01009965">
    <property type="protein sequence ID" value="CAD9493648.1"/>
    <property type="molecule type" value="Transcribed_RNA"/>
</dbReference>
<dbReference type="GO" id="GO:1990904">
    <property type="term" value="C:ribonucleoprotein complex"/>
    <property type="evidence" value="ECO:0007669"/>
    <property type="project" value="UniProtKB-KW"/>
</dbReference>
<name>A0A7S2HL48_9STRA</name>
<dbReference type="InterPro" id="IPR016095">
    <property type="entry name" value="Ribosomal_uL1_3-a/b-sand"/>
</dbReference>
<evidence type="ECO:0000313" key="4">
    <source>
        <dbReference type="EMBL" id="CAD9493648.1"/>
    </source>
</evidence>
<accession>A0A7S2HL48</accession>
<evidence type="ECO:0000256" key="1">
    <source>
        <dbReference type="ARBA" id="ARBA00010531"/>
    </source>
</evidence>
<protein>
    <recommendedName>
        <fullName evidence="5">Ribosomal protein</fullName>
    </recommendedName>
</protein>
<dbReference type="GO" id="GO:0005840">
    <property type="term" value="C:ribosome"/>
    <property type="evidence" value="ECO:0007669"/>
    <property type="project" value="UniProtKB-KW"/>
</dbReference>
<evidence type="ECO:0000256" key="3">
    <source>
        <dbReference type="ARBA" id="ARBA00023274"/>
    </source>
</evidence>
<dbReference type="SUPFAM" id="SSF56808">
    <property type="entry name" value="Ribosomal protein L1"/>
    <property type="match status" value="1"/>
</dbReference>
<evidence type="ECO:0000256" key="2">
    <source>
        <dbReference type="ARBA" id="ARBA00022980"/>
    </source>
</evidence>
<sequence>MASHASLLTATLTRNRHALRPIIQYQLYTSRAHPQPKPTFAVQEALGFVLEGTAERRTKRELRWERNREKREKKGLKDDGPYRNQDETIEIAVNLNLDPRKPNQSLRGSFPLPHGTGKTPNVIAFVSSDKAAEEALKAGAVRAGGQDLVDEIASGTLAVSSFDRTVASKAVLPKISKIARVLGPRGLMPNPKLGTVSDEDDGIVELIEDQLAGSVPYRTDKDGIIHAGIGKASFDAGKILDNVRAFMNGLQEVKPENFGKGKKKGGGGKKGGGKGGSNAKYYLSAHLTSTMGKGYKLDLRSVDPTSAYFMGELPE</sequence>
<comment type="similarity">
    <text evidence="1">Belongs to the universal ribosomal protein uL1 family.</text>
</comment>
<gene>
    <name evidence="4" type="ORF">HTAM1171_LOCUS6188</name>
</gene>
<proteinExistence type="inferred from homology"/>
<dbReference type="Gene3D" id="3.40.50.790">
    <property type="match status" value="1"/>
</dbReference>